<reference evidence="1 2" key="1">
    <citation type="submission" date="2006-02" db="EMBL/GenBank/DDBJ databases">
        <authorList>
            <person name="Pinhassi J."/>
            <person name="Pedros-Alio C."/>
            <person name="Ferriera S."/>
            <person name="Johnson J."/>
            <person name="Kravitz S."/>
            <person name="Halpern A."/>
            <person name="Remington K."/>
            <person name="Beeson K."/>
            <person name="Tran B."/>
            <person name="Rogers Y.-H."/>
            <person name="Friedman R."/>
            <person name="Venter J.C."/>
        </authorList>
    </citation>
    <scope>NUCLEOTIDE SEQUENCE [LARGE SCALE GENOMIC DNA]</scope>
    <source>
        <strain evidence="1 2">MED297</strain>
    </source>
</reference>
<organism evidence="1 2">
    <name type="scientific">Reinekea blandensis MED297</name>
    <dbReference type="NCBI Taxonomy" id="314283"/>
    <lineage>
        <taxon>Bacteria</taxon>
        <taxon>Pseudomonadati</taxon>
        <taxon>Pseudomonadota</taxon>
        <taxon>Gammaproteobacteria</taxon>
        <taxon>Oceanospirillales</taxon>
        <taxon>Saccharospirillaceae</taxon>
        <taxon>Reinekea</taxon>
    </lineage>
</organism>
<dbReference type="HOGENOM" id="CLU_3083958_0_0_6"/>
<sequence>MAVIFTLCLAQSTGLVRQPPQSLAEPVFEHKIGDLNQCVQSQNLNNDAVKKD</sequence>
<evidence type="ECO:0000313" key="1">
    <source>
        <dbReference type="EMBL" id="EAR08840.1"/>
    </source>
</evidence>
<keyword evidence="2" id="KW-1185">Reference proteome</keyword>
<evidence type="ECO:0000313" key="2">
    <source>
        <dbReference type="Proteomes" id="UP000005953"/>
    </source>
</evidence>
<dbReference type="STRING" id="314283.MED297_04202"/>
<comment type="caution">
    <text evidence="1">The sequence shown here is derived from an EMBL/GenBank/DDBJ whole genome shotgun (WGS) entry which is preliminary data.</text>
</comment>
<name>A4BG45_9GAMM</name>
<accession>A4BG45</accession>
<dbReference type="EMBL" id="AAOE01000015">
    <property type="protein sequence ID" value="EAR08840.1"/>
    <property type="molecule type" value="Genomic_DNA"/>
</dbReference>
<dbReference type="Proteomes" id="UP000005953">
    <property type="component" value="Unassembled WGS sequence"/>
</dbReference>
<proteinExistence type="predicted"/>
<gene>
    <name evidence="1" type="ORF">MED297_04202</name>
</gene>
<protein>
    <submittedName>
        <fullName evidence="1">Uncharacterized protein</fullName>
    </submittedName>
</protein>
<dbReference type="AlphaFoldDB" id="A4BG45"/>